<dbReference type="PRINTS" id="PR00471">
    <property type="entry name" value="ACETATEKNASE"/>
</dbReference>
<evidence type="ECO:0000256" key="6">
    <source>
        <dbReference type="ARBA" id="ARBA00022777"/>
    </source>
</evidence>
<feature type="binding site" evidence="9">
    <location>
        <begin position="298"/>
        <end position="300"/>
    </location>
    <ligand>
        <name>ATP</name>
        <dbReference type="ChEBI" id="CHEBI:30616"/>
    </ligand>
</feature>
<feature type="binding site" evidence="9">
    <location>
        <position position="399"/>
    </location>
    <ligand>
        <name>Mg(2+)</name>
        <dbReference type="ChEBI" id="CHEBI:18420"/>
    </ligand>
</feature>
<dbReference type="SUPFAM" id="SSF53067">
    <property type="entry name" value="Actin-like ATPase domain"/>
    <property type="match status" value="2"/>
</dbReference>
<dbReference type="RefSeq" id="WP_133604531.1">
    <property type="nucleotide sequence ID" value="NZ_JAUFPJ010000008.1"/>
</dbReference>
<evidence type="ECO:0000256" key="1">
    <source>
        <dbReference type="ARBA" id="ARBA00008748"/>
    </source>
</evidence>
<evidence type="ECO:0000313" key="11">
    <source>
        <dbReference type="EMBL" id="TDP07685.1"/>
    </source>
</evidence>
<evidence type="ECO:0000256" key="7">
    <source>
        <dbReference type="ARBA" id="ARBA00022840"/>
    </source>
</evidence>
<dbReference type="InterPro" id="IPR043129">
    <property type="entry name" value="ATPase_NBD"/>
</dbReference>
<feature type="site" description="Transition state stabilizer" evidence="9">
    <location>
        <position position="257"/>
    </location>
</feature>
<evidence type="ECO:0000256" key="4">
    <source>
        <dbReference type="ARBA" id="ARBA00022723"/>
    </source>
</evidence>
<evidence type="ECO:0000256" key="5">
    <source>
        <dbReference type="ARBA" id="ARBA00022741"/>
    </source>
</evidence>
<dbReference type="EMBL" id="SNXE01000007">
    <property type="protein sequence ID" value="TDP07685.1"/>
    <property type="molecule type" value="Genomic_DNA"/>
</dbReference>
<comment type="catalytic activity">
    <reaction evidence="9">
        <text>acetate + ATP = acetyl phosphate + ADP</text>
        <dbReference type="Rhea" id="RHEA:11352"/>
        <dbReference type="ChEBI" id="CHEBI:22191"/>
        <dbReference type="ChEBI" id="CHEBI:30089"/>
        <dbReference type="ChEBI" id="CHEBI:30616"/>
        <dbReference type="ChEBI" id="CHEBI:456216"/>
        <dbReference type="EC" id="2.7.2.1"/>
    </reaction>
</comment>
<dbReference type="UniPathway" id="UPA00340">
    <property type="reaction ID" value="UER00458"/>
</dbReference>
<keyword evidence="2 9" id="KW-0963">Cytoplasm</keyword>
<dbReference type="GO" id="GO:0006083">
    <property type="term" value="P:acetate metabolic process"/>
    <property type="evidence" value="ECO:0007669"/>
    <property type="project" value="TreeGrafter"/>
</dbReference>
<sequence>MPAQRVTEPPLVLAVNAGSSTLKFGLYPLSAGPQGWQALAPLISGCFEGLRDGERLRLLCSHRPAQLLPSPAKGQAMPTALAELQALLKSLLGDLGGSHRLLAMAHRVVHGGDRYRSAVRVDAQVLEHLRAYEALAPLHQAHNLEGLQAFSRQWPELPQIACFDTAFHADLPALETRFALPRIEALAGVRRYGFHGLSYDYLSQCLARLSPRSRQPGSRALLAHLGNGASLCATRDGRSLASSMGFSALDGLMMGSRCGSLDAGVLLHLLRQGWDGQALEDLLYRRSGLQGVSGLSADLRQLRASDSEAAREAIALFGYRLRREAWALTGLLGGLDVLAFTGGIGEHDAPLRAELCESLAPLGLRLDEDANALAGEAQRARPIHAADSTAEIWVVPTDEGRVAAQQAACLLRPTGSAQPADGGWA</sequence>
<feature type="binding site" evidence="9">
    <location>
        <position position="23"/>
    </location>
    <ligand>
        <name>ATP</name>
        <dbReference type="ChEBI" id="CHEBI:30616"/>
    </ligand>
</feature>
<evidence type="ECO:0000256" key="3">
    <source>
        <dbReference type="ARBA" id="ARBA00022679"/>
    </source>
</evidence>
<dbReference type="PIRSF" id="PIRSF000722">
    <property type="entry name" value="Acetate_prop_kin"/>
    <property type="match status" value="1"/>
</dbReference>
<dbReference type="Gene3D" id="3.30.420.40">
    <property type="match status" value="2"/>
</dbReference>
<comment type="function">
    <text evidence="9">Catalyzes the formation of acetyl phosphate from acetate and ATP. Can also catalyze the reverse reaction.</text>
</comment>
<dbReference type="InterPro" id="IPR000890">
    <property type="entry name" value="Aliphatic_acid_kin_short-chain"/>
</dbReference>
<evidence type="ECO:0000256" key="10">
    <source>
        <dbReference type="RuleBase" id="RU003835"/>
    </source>
</evidence>
<feature type="binding site" evidence="9">
    <location>
        <position position="107"/>
    </location>
    <ligand>
        <name>substrate</name>
    </ligand>
</feature>
<dbReference type="PROSITE" id="PS01075">
    <property type="entry name" value="ACETATE_KINASE_1"/>
    <property type="match status" value="1"/>
</dbReference>
<dbReference type="GO" id="GO:0000287">
    <property type="term" value="F:magnesium ion binding"/>
    <property type="evidence" value="ECO:0007669"/>
    <property type="project" value="UniProtKB-UniRule"/>
</dbReference>
<protein>
    <recommendedName>
        <fullName evidence="9">Acetate kinase</fullName>
        <ecNumber evidence="9">2.7.2.1</ecNumber>
    </recommendedName>
    <alternativeName>
        <fullName evidence="9">Acetokinase</fullName>
    </alternativeName>
</protein>
<evidence type="ECO:0000256" key="2">
    <source>
        <dbReference type="ARBA" id="ARBA00022490"/>
    </source>
</evidence>
<feature type="binding site" evidence="9">
    <location>
        <position position="16"/>
    </location>
    <ligand>
        <name>Mg(2+)</name>
        <dbReference type="ChEBI" id="CHEBI:18420"/>
    </ligand>
</feature>
<comment type="subunit">
    <text evidence="9">Homodimer.</text>
</comment>
<dbReference type="PANTHER" id="PTHR21060">
    <property type="entry name" value="ACETATE KINASE"/>
    <property type="match status" value="1"/>
</dbReference>
<dbReference type="EC" id="2.7.2.1" evidence="9"/>
<dbReference type="GO" id="GO:0005829">
    <property type="term" value="C:cytosol"/>
    <property type="evidence" value="ECO:0007669"/>
    <property type="project" value="TreeGrafter"/>
</dbReference>
<keyword evidence="8 9" id="KW-0460">Magnesium</keyword>
<feature type="binding site" evidence="9">
    <location>
        <begin position="343"/>
        <end position="347"/>
    </location>
    <ligand>
        <name>ATP</name>
        <dbReference type="ChEBI" id="CHEBI:30616"/>
    </ligand>
</feature>
<dbReference type="PANTHER" id="PTHR21060:SF21">
    <property type="entry name" value="ACETATE KINASE"/>
    <property type="match status" value="1"/>
</dbReference>
<reference evidence="11 12" key="1">
    <citation type="submission" date="2019-03" db="EMBL/GenBank/DDBJ databases">
        <title>Genomic Encyclopedia of Type Strains, Phase IV (KMG-IV): sequencing the most valuable type-strain genomes for metagenomic binning, comparative biology and taxonomic classification.</title>
        <authorList>
            <person name="Goeker M."/>
        </authorList>
    </citation>
    <scope>NUCLEOTIDE SEQUENCE [LARGE SCALE GENOMIC DNA]</scope>
    <source>
        <strain evidence="11 12">DSM 25082</strain>
    </source>
</reference>
<gene>
    <name evidence="9" type="primary">ackA</name>
    <name evidence="11" type="ORF">DFR39_107218</name>
</gene>
<dbReference type="InterPro" id="IPR023865">
    <property type="entry name" value="Aliphatic_acid_kinase_CS"/>
</dbReference>
<dbReference type="PROSITE" id="PS01076">
    <property type="entry name" value="ACETATE_KINASE_2"/>
    <property type="match status" value="1"/>
</dbReference>
<proteinExistence type="inferred from homology"/>
<keyword evidence="7 9" id="KW-0067">ATP-binding</keyword>
<dbReference type="GO" id="GO:0006085">
    <property type="term" value="P:acetyl-CoA biosynthetic process"/>
    <property type="evidence" value="ECO:0007669"/>
    <property type="project" value="UniProtKB-UniRule"/>
</dbReference>
<dbReference type="GO" id="GO:0005524">
    <property type="term" value="F:ATP binding"/>
    <property type="evidence" value="ECO:0007669"/>
    <property type="project" value="UniProtKB-KW"/>
</dbReference>
<keyword evidence="6 9" id="KW-0418">Kinase</keyword>
<accession>A0A4V3CJ18</accession>
<dbReference type="InterPro" id="IPR004372">
    <property type="entry name" value="Ac/propionate_kinase"/>
</dbReference>
<evidence type="ECO:0000313" key="12">
    <source>
        <dbReference type="Proteomes" id="UP000295357"/>
    </source>
</evidence>
<keyword evidence="4 9" id="KW-0479">Metal-binding</keyword>
<keyword evidence="3 9" id="KW-0808">Transferase</keyword>
<dbReference type="AlphaFoldDB" id="A0A4V3CJ18"/>
<comment type="similarity">
    <text evidence="1 9 10">Belongs to the acetokinase family.</text>
</comment>
<feature type="binding site" evidence="9">
    <location>
        <begin position="224"/>
        <end position="228"/>
    </location>
    <ligand>
        <name>ATP</name>
        <dbReference type="ChEBI" id="CHEBI:30616"/>
    </ligand>
</feature>
<comment type="subcellular location">
    <subcellularLocation>
        <location evidence="9">Cytoplasm</location>
    </subcellularLocation>
</comment>
<dbReference type="HAMAP" id="MF_00020">
    <property type="entry name" value="Acetate_kinase"/>
    <property type="match status" value="1"/>
</dbReference>
<feature type="active site" description="Proton donor/acceptor" evidence="9">
    <location>
        <position position="164"/>
    </location>
</feature>
<dbReference type="Pfam" id="PF00871">
    <property type="entry name" value="Acetate_kinase"/>
    <property type="match status" value="1"/>
</dbReference>
<dbReference type="Proteomes" id="UP000295357">
    <property type="component" value="Unassembled WGS sequence"/>
</dbReference>
<dbReference type="OrthoDB" id="9802453at2"/>
<evidence type="ECO:0000256" key="8">
    <source>
        <dbReference type="ARBA" id="ARBA00022842"/>
    </source>
</evidence>
<keyword evidence="5 9" id="KW-0547">Nucleotide-binding</keyword>
<dbReference type="GO" id="GO:0008776">
    <property type="term" value="F:acetate kinase activity"/>
    <property type="evidence" value="ECO:0007669"/>
    <property type="project" value="UniProtKB-UniRule"/>
</dbReference>
<feature type="site" description="Transition state stabilizer" evidence="9">
    <location>
        <position position="195"/>
    </location>
</feature>
<keyword evidence="12" id="KW-1185">Reference proteome</keyword>
<name>A0A4V3CJ18_9BURK</name>
<organism evidence="11 12">
    <name type="scientific">Roseateles asaccharophilus</name>
    <dbReference type="NCBI Taxonomy" id="582607"/>
    <lineage>
        <taxon>Bacteria</taxon>
        <taxon>Pseudomonadati</taxon>
        <taxon>Pseudomonadota</taxon>
        <taxon>Betaproteobacteria</taxon>
        <taxon>Burkholderiales</taxon>
        <taxon>Sphaerotilaceae</taxon>
        <taxon>Roseateles</taxon>
    </lineage>
</organism>
<comment type="pathway">
    <text evidence="9">Metabolic intermediate biosynthesis; acetyl-CoA biosynthesis; acetyl-CoA from acetate: step 1/2.</text>
</comment>
<comment type="caution">
    <text evidence="11">The sequence shown here is derived from an EMBL/GenBank/DDBJ whole genome shotgun (WGS) entry which is preliminary data.</text>
</comment>
<evidence type="ECO:0000256" key="9">
    <source>
        <dbReference type="HAMAP-Rule" id="MF_00020"/>
    </source>
</evidence>
<comment type="cofactor">
    <cofactor evidence="9">
        <name>Mg(2+)</name>
        <dbReference type="ChEBI" id="CHEBI:18420"/>
    </cofactor>
    <cofactor evidence="9">
        <name>Mn(2+)</name>
        <dbReference type="ChEBI" id="CHEBI:29035"/>
    </cofactor>
    <text evidence="9">Mg(2+). Can also accept Mn(2+).</text>
</comment>